<gene>
    <name evidence="1" type="ORF">NEF87_002077</name>
</gene>
<dbReference type="Proteomes" id="UP001208689">
    <property type="component" value="Chromosome"/>
</dbReference>
<organism evidence="1 2">
    <name type="scientific">Candidatus Lokiarchaeum ossiferum</name>
    <dbReference type="NCBI Taxonomy" id="2951803"/>
    <lineage>
        <taxon>Archaea</taxon>
        <taxon>Promethearchaeati</taxon>
        <taxon>Promethearchaeota</taxon>
        <taxon>Promethearchaeia</taxon>
        <taxon>Promethearchaeales</taxon>
        <taxon>Promethearchaeaceae</taxon>
        <taxon>Candidatus Lokiarchaeum</taxon>
    </lineage>
</organism>
<keyword evidence="2" id="KW-1185">Reference proteome</keyword>
<dbReference type="EMBL" id="CP104013">
    <property type="protein sequence ID" value="UYP45792.1"/>
    <property type="molecule type" value="Genomic_DNA"/>
</dbReference>
<name>A0ABY6HSG0_9ARCH</name>
<proteinExistence type="predicted"/>
<sequence>MFPQILTMYEHACFEAFSNKKEELEEDCLKFEKKPTDSKFSPHIHTFKTQVQYLT</sequence>
<accession>A0ABY6HSG0</accession>
<evidence type="ECO:0000313" key="1">
    <source>
        <dbReference type="EMBL" id="UYP45792.1"/>
    </source>
</evidence>
<evidence type="ECO:0000313" key="2">
    <source>
        <dbReference type="Proteomes" id="UP001208689"/>
    </source>
</evidence>
<reference evidence="1" key="1">
    <citation type="submission" date="2022-09" db="EMBL/GenBank/DDBJ databases">
        <title>Actin cytoskeleton and complex cell architecture in an #Asgard archaeon.</title>
        <authorList>
            <person name="Ponce Toledo R.I."/>
            <person name="Schleper C."/>
            <person name="Rodrigues Oliveira T."/>
            <person name="Wollweber F."/>
            <person name="Xu J."/>
            <person name="Rittmann S."/>
            <person name="Klingl A."/>
            <person name="Pilhofer M."/>
        </authorList>
    </citation>
    <scope>NUCLEOTIDE SEQUENCE</scope>
    <source>
        <strain evidence="1">B-35</strain>
    </source>
</reference>
<protein>
    <submittedName>
        <fullName evidence="1">Uncharacterized protein</fullName>
    </submittedName>
</protein>